<dbReference type="Proteomes" id="UP001175226">
    <property type="component" value="Unassembled WGS sequence"/>
</dbReference>
<feature type="region of interest" description="Disordered" evidence="1">
    <location>
        <begin position="1"/>
        <end position="53"/>
    </location>
</feature>
<name>A0AA39ISZ8_9AGAR</name>
<feature type="compositionally biased region" description="Polar residues" evidence="1">
    <location>
        <begin position="1"/>
        <end position="10"/>
    </location>
</feature>
<proteinExistence type="predicted"/>
<protein>
    <submittedName>
        <fullName evidence="2">Uncharacterized protein</fullName>
    </submittedName>
</protein>
<gene>
    <name evidence="2" type="ORF">EV421DRAFT_1863083</name>
</gene>
<sequence>MGLTDQSTEFSGDVDRPTLEPTRMTSPFALSPPAQTMQALSSELDGDAPVSSHDTAGKPIQCLLAFTVHDGGLDINYHLVAGGTTGRIDARLCIPLHGTERTEFVKFQQVEDVATTIATSTSSGTAANTVALVVVLWYLLPKMFPPLRPSEAINLLEDAIKEVADMYNEHKSILGDWATFETRFKRLELVTLELMEKHIQDSVNVSWANLPSRLSHEKYAWTTACRYHREFDSLKPWLVLAIIRAKKAPLQTALETGDRREDRATAPGIGVSVVRKDSSSISHMIDLVLRTMMKTVFRNRHRTTKYVEKWYILRCFSHEKEGVANILGVLNGILGMDKASERKHIGCIFCRFSEQIPTCFWLVLWGGSAHPKMYSHGLWLTRNRLLLQSSF</sequence>
<organism evidence="2 3">
    <name type="scientific">Armillaria borealis</name>
    <dbReference type="NCBI Taxonomy" id="47425"/>
    <lineage>
        <taxon>Eukaryota</taxon>
        <taxon>Fungi</taxon>
        <taxon>Dikarya</taxon>
        <taxon>Basidiomycota</taxon>
        <taxon>Agaricomycotina</taxon>
        <taxon>Agaricomycetes</taxon>
        <taxon>Agaricomycetidae</taxon>
        <taxon>Agaricales</taxon>
        <taxon>Marasmiineae</taxon>
        <taxon>Physalacriaceae</taxon>
        <taxon>Armillaria</taxon>
    </lineage>
</organism>
<reference evidence="2" key="1">
    <citation type="submission" date="2023-06" db="EMBL/GenBank/DDBJ databases">
        <authorList>
            <consortium name="Lawrence Berkeley National Laboratory"/>
            <person name="Ahrendt S."/>
            <person name="Sahu N."/>
            <person name="Indic B."/>
            <person name="Wong-Bajracharya J."/>
            <person name="Merenyi Z."/>
            <person name="Ke H.-M."/>
            <person name="Monk M."/>
            <person name="Kocsube S."/>
            <person name="Drula E."/>
            <person name="Lipzen A."/>
            <person name="Balint B."/>
            <person name="Henrissat B."/>
            <person name="Andreopoulos B."/>
            <person name="Martin F.M."/>
            <person name="Harder C.B."/>
            <person name="Rigling D."/>
            <person name="Ford K.L."/>
            <person name="Foster G.D."/>
            <person name="Pangilinan J."/>
            <person name="Papanicolaou A."/>
            <person name="Barry K."/>
            <person name="LaButti K."/>
            <person name="Viragh M."/>
            <person name="Koriabine M."/>
            <person name="Yan M."/>
            <person name="Riley R."/>
            <person name="Champramary S."/>
            <person name="Plett K.L."/>
            <person name="Tsai I.J."/>
            <person name="Slot J."/>
            <person name="Sipos G."/>
            <person name="Plett J."/>
            <person name="Nagy L.G."/>
            <person name="Grigoriev I.V."/>
        </authorList>
    </citation>
    <scope>NUCLEOTIDE SEQUENCE</scope>
    <source>
        <strain evidence="2">FPL87.14</strain>
    </source>
</reference>
<dbReference type="EMBL" id="JAUEPT010000198">
    <property type="protein sequence ID" value="KAK0429863.1"/>
    <property type="molecule type" value="Genomic_DNA"/>
</dbReference>
<dbReference type="AlphaFoldDB" id="A0AA39ISZ8"/>
<comment type="caution">
    <text evidence="2">The sequence shown here is derived from an EMBL/GenBank/DDBJ whole genome shotgun (WGS) entry which is preliminary data.</text>
</comment>
<keyword evidence="3" id="KW-1185">Reference proteome</keyword>
<evidence type="ECO:0000256" key="1">
    <source>
        <dbReference type="SAM" id="MobiDB-lite"/>
    </source>
</evidence>
<evidence type="ECO:0000313" key="3">
    <source>
        <dbReference type="Proteomes" id="UP001175226"/>
    </source>
</evidence>
<accession>A0AA39ISZ8</accession>
<evidence type="ECO:0000313" key="2">
    <source>
        <dbReference type="EMBL" id="KAK0429863.1"/>
    </source>
</evidence>